<dbReference type="FunFam" id="3.40.50.300:FF:000522">
    <property type="entry name" value="Gluconokinase"/>
    <property type="match status" value="1"/>
</dbReference>
<evidence type="ECO:0000256" key="4">
    <source>
        <dbReference type="ARBA" id="ARBA00022679"/>
    </source>
</evidence>
<reference evidence="11 12" key="1">
    <citation type="submission" date="2021-01" db="EMBL/GenBank/DDBJ databases">
        <title>Identification and Characterization of Corynebacterium sp.</title>
        <authorList>
            <person name="Luo Q."/>
            <person name="Qu P."/>
            <person name="Chen Q."/>
        </authorList>
    </citation>
    <scope>NUCLEOTIDE SEQUENCE [LARGE SCALE GENOMIC DNA]</scope>
    <source>
        <strain evidence="11 12">MC-18</strain>
    </source>
</reference>
<name>A0AAW5HZI3_9CORY</name>
<protein>
    <recommendedName>
        <fullName evidence="3 10">Gluconokinase</fullName>
        <ecNumber evidence="3 10">2.7.1.12</ecNumber>
    </recommendedName>
</protein>
<evidence type="ECO:0000256" key="6">
    <source>
        <dbReference type="ARBA" id="ARBA00022777"/>
    </source>
</evidence>
<proteinExistence type="inferred from homology"/>
<evidence type="ECO:0000256" key="1">
    <source>
        <dbReference type="ARBA" id="ARBA00004761"/>
    </source>
</evidence>
<comment type="pathway">
    <text evidence="1">Carbohydrate acid metabolism.</text>
</comment>
<comment type="catalytic activity">
    <reaction evidence="9 10">
        <text>D-gluconate + ATP = 6-phospho-D-gluconate + ADP + H(+)</text>
        <dbReference type="Rhea" id="RHEA:19433"/>
        <dbReference type="ChEBI" id="CHEBI:15378"/>
        <dbReference type="ChEBI" id="CHEBI:18391"/>
        <dbReference type="ChEBI" id="CHEBI:30616"/>
        <dbReference type="ChEBI" id="CHEBI:58759"/>
        <dbReference type="ChEBI" id="CHEBI:456216"/>
        <dbReference type="EC" id="2.7.1.12"/>
    </reaction>
</comment>
<keyword evidence="12" id="KW-1185">Reference proteome</keyword>
<dbReference type="NCBIfam" id="TIGR01313">
    <property type="entry name" value="therm_gnt_kin"/>
    <property type="match status" value="1"/>
</dbReference>
<evidence type="ECO:0000256" key="7">
    <source>
        <dbReference type="ARBA" id="ARBA00022840"/>
    </source>
</evidence>
<evidence type="ECO:0000256" key="8">
    <source>
        <dbReference type="ARBA" id="ARBA00023064"/>
    </source>
</evidence>
<dbReference type="RefSeq" id="WP_071573909.1">
    <property type="nucleotide sequence ID" value="NZ_JAEUWV010000019.1"/>
</dbReference>
<evidence type="ECO:0000256" key="5">
    <source>
        <dbReference type="ARBA" id="ARBA00022741"/>
    </source>
</evidence>
<evidence type="ECO:0000256" key="10">
    <source>
        <dbReference type="RuleBase" id="RU363066"/>
    </source>
</evidence>
<evidence type="ECO:0000313" key="12">
    <source>
        <dbReference type="Proteomes" id="UP001205920"/>
    </source>
</evidence>
<evidence type="ECO:0000256" key="3">
    <source>
        <dbReference type="ARBA" id="ARBA00012054"/>
    </source>
</evidence>
<dbReference type="GO" id="GO:0005524">
    <property type="term" value="F:ATP binding"/>
    <property type="evidence" value="ECO:0007669"/>
    <property type="project" value="UniProtKB-KW"/>
</dbReference>
<keyword evidence="5 10" id="KW-0547">Nucleotide-binding</keyword>
<evidence type="ECO:0000256" key="2">
    <source>
        <dbReference type="ARBA" id="ARBA00008420"/>
    </source>
</evidence>
<keyword evidence="4 10" id="KW-0808">Transferase</keyword>
<evidence type="ECO:0000313" key="11">
    <source>
        <dbReference type="EMBL" id="MCO6395241.1"/>
    </source>
</evidence>
<keyword evidence="8" id="KW-0311">Gluconate utilization</keyword>
<gene>
    <name evidence="11" type="ORF">JMN37_09720</name>
</gene>
<keyword evidence="7 10" id="KW-0067">ATP-binding</keyword>
<dbReference type="Proteomes" id="UP001205920">
    <property type="component" value="Unassembled WGS sequence"/>
</dbReference>
<dbReference type="InterPro" id="IPR006001">
    <property type="entry name" value="Therm_gnt_kin"/>
</dbReference>
<dbReference type="InterPro" id="IPR027417">
    <property type="entry name" value="P-loop_NTPase"/>
</dbReference>
<dbReference type="EC" id="2.7.1.12" evidence="3 10"/>
<dbReference type="PANTHER" id="PTHR43442">
    <property type="entry name" value="GLUCONOKINASE-RELATED"/>
    <property type="match status" value="1"/>
</dbReference>
<accession>A0AAW5HZI3</accession>
<dbReference type="PANTHER" id="PTHR43442:SF3">
    <property type="entry name" value="GLUCONOKINASE-RELATED"/>
    <property type="match status" value="1"/>
</dbReference>
<keyword evidence="6 10" id="KW-0418">Kinase</keyword>
<dbReference type="CDD" id="cd02021">
    <property type="entry name" value="GntK"/>
    <property type="match status" value="1"/>
</dbReference>
<dbReference type="Pfam" id="PF13671">
    <property type="entry name" value="AAA_33"/>
    <property type="match status" value="1"/>
</dbReference>
<dbReference type="GO" id="GO:0019521">
    <property type="term" value="P:D-gluconate metabolic process"/>
    <property type="evidence" value="ECO:0007669"/>
    <property type="project" value="UniProtKB-KW"/>
</dbReference>
<dbReference type="SUPFAM" id="SSF52540">
    <property type="entry name" value="P-loop containing nucleoside triphosphate hydrolases"/>
    <property type="match status" value="1"/>
</dbReference>
<comment type="similarity">
    <text evidence="2 10">Belongs to the gluconokinase GntK/GntV family.</text>
</comment>
<organism evidence="11 12">
    <name type="scientific">Corynebacterium lipophilum</name>
    <dbReference type="NCBI Taxonomy" id="2804918"/>
    <lineage>
        <taxon>Bacteria</taxon>
        <taxon>Bacillati</taxon>
        <taxon>Actinomycetota</taxon>
        <taxon>Actinomycetes</taxon>
        <taxon>Mycobacteriales</taxon>
        <taxon>Corynebacteriaceae</taxon>
        <taxon>Corynebacterium</taxon>
    </lineage>
</organism>
<dbReference type="Gene3D" id="3.40.50.300">
    <property type="entry name" value="P-loop containing nucleotide triphosphate hydrolases"/>
    <property type="match status" value="1"/>
</dbReference>
<dbReference type="EMBL" id="JAEUWV010000019">
    <property type="protein sequence ID" value="MCO6395241.1"/>
    <property type="molecule type" value="Genomic_DNA"/>
</dbReference>
<sequence length="175" mass="19640">MHEAEKLPPAHLILMGVCGSGKTTIAEILAQRSGFELVEADEFHPAENVEKMSKGQPLTDEDRWPWLEKLSNWLQKQDSAGKRTVVTCSALKRIYRDKLRLADVPLIFVHLDGPRELLLKRLSHRTDHFMPASMLDSQLDTLESLQPDELGFAVDIDDTPEGIAATIMERLNAVA</sequence>
<comment type="caution">
    <text evidence="11">The sequence shown here is derived from an EMBL/GenBank/DDBJ whole genome shotgun (WGS) entry which is preliminary data.</text>
</comment>
<dbReference type="GO" id="GO:0005737">
    <property type="term" value="C:cytoplasm"/>
    <property type="evidence" value="ECO:0007669"/>
    <property type="project" value="TreeGrafter"/>
</dbReference>
<dbReference type="AlphaFoldDB" id="A0AAW5HZI3"/>
<dbReference type="GO" id="GO:0046316">
    <property type="term" value="F:gluconokinase activity"/>
    <property type="evidence" value="ECO:0007669"/>
    <property type="project" value="UniProtKB-EC"/>
</dbReference>
<evidence type="ECO:0000256" key="9">
    <source>
        <dbReference type="ARBA" id="ARBA00048090"/>
    </source>
</evidence>